<feature type="signal peptide" evidence="1">
    <location>
        <begin position="1"/>
        <end position="24"/>
    </location>
</feature>
<evidence type="ECO:0000313" key="3">
    <source>
        <dbReference type="Proteomes" id="UP000192578"/>
    </source>
</evidence>
<dbReference type="Proteomes" id="UP000192578">
    <property type="component" value="Unassembled WGS sequence"/>
</dbReference>
<keyword evidence="1" id="KW-0732">Signal</keyword>
<accession>A0A1W0WDY3</accession>
<name>A0A1W0WDY3_HYPEX</name>
<sequence>MEQSIYLTISHFVLLSFLLTTVVAGSYGVPSLGYGGGLSFTANINPYNLRNPVDFAYGLAFGYGLDGAGQKLSNAIVATGSGGNGVGRGYGWGGANDGYGFGGGNVGADVQASPGYQQSFTNNFAFSGNNGNGNGQGNAVGQVVPSFYGGSGRGYYGGW</sequence>
<gene>
    <name evidence="2" type="ORF">BV898_12375</name>
</gene>
<feature type="chain" id="PRO_5013071393" evidence="1">
    <location>
        <begin position="25"/>
        <end position="159"/>
    </location>
</feature>
<evidence type="ECO:0000256" key="1">
    <source>
        <dbReference type="SAM" id="SignalP"/>
    </source>
</evidence>
<protein>
    <submittedName>
        <fullName evidence="2">Uncharacterized protein</fullName>
    </submittedName>
</protein>
<reference evidence="3" key="1">
    <citation type="submission" date="2017-01" db="EMBL/GenBank/DDBJ databases">
        <title>Comparative genomics of anhydrobiosis in the tardigrade Hypsibius dujardini.</title>
        <authorList>
            <person name="Yoshida Y."/>
            <person name="Koutsovoulos G."/>
            <person name="Laetsch D."/>
            <person name="Stevens L."/>
            <person name="Kumar S."/>
            <person name="Horikawa D."/>
            <person name="Ishino K."/>
            <person name="Komine S."/>
            <person name="Tomita M."/>
            <person name="Blaxter M."/>
            <person name="Arakawa K."/>
        </authorList>
    </citation>
    <scope>NUCLEOTIDE SEQUENCE [LARGE SCALE GENOMIC DNA]</scope>
    <source>
        <strain evidence="3">Z151</strain>
    </source>
</reference>
<keyword evidence="3" id="KW-1185">Reference proteome</keyword>
<organism evidence="2 3">
    <name type="scientific">Hypsibius exemplaris</name>
    <name type="common">Freshwater tardigrade</name>
    <dbReference type="NCBI Taxonomy" id="2072580"/>
    <lineage>
        <taxon>Eukaryota</taxon>
        <taxon>Metazoa</taxon>
        <taxon>Ecdysozoa</taxon>
        <taxon>Tardigrada</taxon>
        <taxon>Eutardigrada</taxon>
        <taxon>Parachela</taxon>
        <taxon>Hypsibioidea</taxon>
        <taxon>Hypsibiidae</taxon>
        <taxon>Hypsibius</taxon>
    </lineage>
</organism>
<dbReference type="OrthoDB" id="10069087at2759"/>
<dbReference type="EMBL" id="MTYJ01000124">
    <property type="protein sequence ID" value="OQV13421.1"/>
    <property type="molecule type" value="Genomic_DNA"/>
</dbReference>
<comment type="caution">
    <text evidence="2">The sequence shown here is derived from an EMBL/GenBank/DDBJ whole genome shotgun (WGS) entry which is preliminary data.</text>
</comment>
<evidence type="ECO:0000313" key="2">
    <source>
        <dbReference type="EMBL" id="OQV13421.1"/>
    </source>
</evidence>
<proteinExistence type="predicted"/>
<dbReference type="AlphaFoldDB" id="A0A1W0WDY3"/>